<dbReference type="GO" id="GO:0070006">
    <property type="term" value="F:metalloaminopeptidase activity"/>
    <property type="evidence" value="ECO:0007669"/>
    <property type="project" value="TreeGrafter"/>
</dbReference>
<dbReference type="Gene3D" id="1.10.390.10">
    <property type="entry name" value="Neutral Protease Domain 2"/>
    <property type="match status" value="1"/>
</dbReference>
<feature type="signal peptide" evidence="12">
    <location>
        <begin position="1"/>
        <end position="37"/>
    </location>
</feature>
<dbReference type="InterPro" id="IPR027268">
    <property type="entry name" value="Peptidase_M4/M1_CTD_sf"/>
</dbReference>
<dbReference type="SUPFAM" id="SSF55486">
    <property type="entry name" value="Metalloproteases ('zincins'), catalytic domain"/>
    <property type="match status" value="1"/>
</dbReference>
<evidence type="ECO:0000256" key="2">
    <source>
        <dbReference type="ARBA" id="ARBA00001947"/>
    </source>
</evidence>
<dbReference type="InterPro" id="IPR014782">
    <property type="entry name" value="Peptidase_M1_dom"/>
</dbReference>
<feature type="domain" description="Aminopeptidase N-like N-terminal" evidence="14">
    <location>
        <begin position="63"/>
        <end position="252"/>
    </location>
</feature>
<dbReference type="PANTHER" id="PTHR11533:SF174">
    <property type="entry name" value="PUROMYCIN-SENSITIVE AMINOPEPTIDASE-RELATED"/>
    <property type="match status" value="1"/>
</dbReference>
<dbReference type="SUPFAM" id="SSF63737">
    <property type="entry name" value="Leukotriene A4 hydrolase N-terminal domain"/>
    <property type="match status" value="1"/>
</dbReference>
<evidence type="ECO:0000313" key="16">
    <source>
        <dbReference type="Proteomes" id="UP000316167"/>
    </source>
</evidence>
<proteinExistence type="inferred from homology"/>
<evidence type="ECO:0000256" key="5">
    <source>
        <dbReference type="ARBA" id="ARBA00015611"/>
    </source>
</evidence>
<evidence type="ECO:0000313" key="15">
    <source>
        <dbReference type="EMBL" id="TWI81069.1"/>
    </source>
</evidence>
<dbReference type="InterPro" id="IPR001930">
    <property type="entry name" value="Peptidase_M1"/>
</dbReference>
<dbReference type="GO" id="GO:0006508">
    <property type="term" value="P:proteolysis"/>
    <property type="evidence" value="ECO:0007669"/>
    <property type="project" value="UniProtKB-KW"/>
</dbReference>
<sequence>MEMTRKAVPDFTKRINFMKKNLTILSLLALSLTSAFAQTEEKADTAWKHEYRATPEKTHALIHTKLEASFDIPNSQLKGNVWLTLKPHFYPSNTLVLDAKGMEIGYVGIQKGANRTKLDFTYDGLLLNIKLDKVYKNNEPYTVYIQYLAKPSEFKSKGSNAITDARGMYFINPKGVEKNKPTQIWTQGETEATSVWVPIIDKTNQKTTQEFYLTVPAKWVTLSNGKLMSQKPNTNGTRTDYWKMDQPHSPYLFFVGAGDFAVVKDSWRGKEVNYYVDKEYASVAKKIFGLTPEMMTFFSKITGVDYPWVKYSQITGHDYVSGAMENTTATLHSDAAHQDARELVDGNNWEGTIAHELFHQWFGDYVTTESWSNLTLNESFANYSEYLWDEYKYGKDRADATHYSAMQGYLGSGSEKKDLVRFYYSDKEDMFDAVSYNKGGRILHMLRNYIGDSAFFKSLNLYLTTNKYKTAEAHQLRLAFEEVTGKDLNWFFNQWYFGAGHPTLDITYSYDDASKKAMVVVKQTQKDKLFQLPVAIDIYNGSNKIRHQVWVKNAVDTFSFDAAVKPDLINFDGDKILLGVKKENKTLEEYIHQYKYAGLYLDRREAIDFVAKKQDDAKAVAFMKEALNDKYSGLRSFALTKLDLKKAAVIEATVESIAKKDPSRITRSRAVEILGNLKKPAYKALFTSLLNDSSYTLSAAALTALEKIDATAALAEAKRLSKQPMKGNLVEAIATALIKSGDESSFDEIIESYSKMGVTQAKFNLTSSLANFLGIIKNTEKVKRGVDEIVQFRNAIPEQFGVTPVIDSFLKTVIGKKETAKKSGEDVTALQEQIDYIKSKLKS</sequence>
<keyword evidence="6 15" id="KW-0031">Aminopeptidase</keyword>
<dbReference type="SUPFAM" id="SSF48371">
    <property type="entry name" value="ARM repeat"/>
    <property type="match status" value="1"/>
</dbReference>
<evidence type="ECO:0000256" key="8">
    <source>
        <dbReference type="ARBA" id="ARBA00022723"/>
    </source>
</evidence>
<dbReference type="InterPro" id="IPR011989">
    <property type="entry name" value="ARM-like"/>
</dbReference>
<evidence type="ECO:0000256" key="4">
    <source>
        <dbReference type="ARBA" id="ARBA00012564"/>
    </source>
</evidence>
<dbReference type="GO" id="GO:0016285">
    <property type="term" value="F:alanyl aminopeptidase activity"/>
    <property type="evidence" value="ECO:0007669"/>
    <property type="project" value="UniProtKB-EC"/>
</dbReference>
<evidence type="ECO:0000259" key="13">
    <source>
        <dbReference type="Pfam" id="PF01433"/>
    </source>
</evidence>
<dbReference type="EMBL" id="VLLE01000004">
    <property type="protein sequence ID" value="TWI81069.1"/>
    <property type="molecule type" value="Genomic_DNA"/>
</dbReference>
<organism evidence="15 16">
    <name type="scientific">Lacibacter cauensis</name>
    <dbReference type="NCBI Taxonomy" id="510947"/>
    <lineage>
        <taxon>Bacteria</taxon>
        <taxon>Pseudomonadati</taxon>
        <taxon>Bacteroidota</taxon>
        <taxon>Chitinophagia</taxon>
        <taxon>Chitinophagales</taxon>
        <taxon>Chitinophagaceae</taxon>
        <taxon>Lacibacter</taxon>
    </lineage>
</organism>
<dbReference type="GO" id="GO:0042277">
    <property type="term" value="F:peptide binding"/>
    <property type="evidence" value="ECO:0007669"/>
    <property type="project" value="TreeGrafter"/>
</dbReference>
<dbReference type="PRINTS" id="PR00756">
    <property type="entry name" value="ALADIPTASE"/>
</dbReference>
<reference evidence="15 16" key="1">
    <citation type="journal article" date="2015" name="Stand. Genomic Sci.">
        <title>Genomic Encyclopedia of Bacterial and Archaeal Type Strains, Phase III: the genomes of soil and plant-associated and newly described type strains.</title>
        <authorList>
            <person name="Whitman W.B."/>
            <person name="Woyke T."/>
            <person name="Klenk H.P."/>
            <person name="Zhou Y."/>
            <person name="Lilburn T.G."/>
            <person name="Beck B.J."/>
            <person name="De Vos P."/>
            <person name="Vandamme P."/>
            <person name="Eisen J.A."/>
            <person name="Garrity G."/>
            <person name="Hugenholtz P."/>
            <person name="Kyrpides N.C."/>
        </authorList>
    </citation>
    <scope>NUCLEOTIDE SEQUENCE [LARGE SCALE GENOMIC DNA]</scope>
    <source>
        <strain evidence="15 16">CGMCC 1.7271</strain>
    </source>
</reference>
<dbReference type="InterPro" id="IPR050344">
    <property type="entry name" value="Peptidase_M1_aminopeptidases"/>
</dbReference>
<dbReference type="Proteomes" id="UP000316167">
    <property type="component" value="Unassembled WGS sequence"/>
</dbReference>
<dbReference type="EC" id="3.4.11.2" evidence="4"/>
<dbReference type="GO" id="GO:0043171">
    <property type="term" value="P:peptide catabolic process"/>
    <property type="evidence" value="ECO:0007669"/>
    <property type="project" value="TreeGrafter"/>
</dbReference>
<evidence type="ECO:0000256" key="11">
    <source>
        <dbReference type="ARBA" id="ARBA00023049"/>
    </source>
</evidence>
<accession>A0A562SIE9</accession>
<dbReference type="Pfam" id="PF01433">
    <property type="entry name" value="Peptidase_M1"/>
    <property type="match status" value="1"/>
</dbReference>
<keyword evidence="7" id="KW-0645">Protease</keyword>
<evidence type="ECO:0000259" key="14">
    <source>
        <dbReference type="Pfam" id="PF17900"/>
    </source>
</evidence>
<comment type="cofactor">
    <cofactor evidence="2">
        <name>Zn(2+)</name>
        <dbReference type="ChEBI" id="CHEBI:29105"/>
    </cofactor>
</comment>
<protein>
    <recommendedName>
        <fullName evidence="5">Aminopeptidase N</fullName>
        <ecNumber evidence="4">3.4.11.2</ecNumber>
    </recommendedName>
</protein>
<evidence type="ECO:0000256" key="3">
    <source>
        <dbReference type="ARBA" id="ARBA00010136"/>
    </source>
</evidence>
<keyword evidence="8" id="KW-0479">Metal-binding</keyword>
<evidence type="ECO:0000256" key="6">
    <source>
        <dbReference type="ARBA" id="ARBA00022438"/>
    </source>
</evidence>
<evidence type="ECO:0000256" key="9">
    <source>
        <dbReference type="ARBA" id="ARBA00022801"/>
    </source>
</evidence>
<dbReference type="Pfam" id="PF17900">
    <property type="entry name" value="Peptidase_M1_N"/>
    <property type="match status" value="1"/>
</dbReference>
<name>A0A562SIE9_9BACT</name>
<dbReference type="Gene3D" id="1.25.10.10">
    <property type="entry name" value="Leucine-rich Repeat Variant"/>
    <property type="match status" value="1"/>
</dbReference>
<dbReference type="InterPro" id="IPR016024">
    <property type="entry name" value="ARM-type_fold"/>
</dbReference>
<evidence type="ECO:0000256" key="1">
    <source>
        <dbReference type="ARBA" id="ARBA00000098"/>
    </source>
</evidence>
<keyword evidence="12" id="KW-0732">Signal</keyword>
<comment type="caution">
    <text evidence="15">The sequence shown here is derived from an EMBL/GenBank/DDBJ whole genome shotgun (WGS) entry which is preliminary data.</text>
</comment>
<dbReference type="GO" id="GO:0005615">
    <property type="term" value="C:extracellular space"/>
    <property type="evidence" value="ECO:0007669"/>
    <property type="project" value="TreeGrafter"/>
</dbReference>
<keyword evidence="9" id="KW-0378">Hydrolase</keyword>
<feature type="chain" id="PRO_5021831482" description="Aminopeptidase N" evidence="12">
    <location>
        <begin position="38"/>
        <end position="843"/>
    </location>
</feature>
<evidence type="ECO:0000256" key="7">
    <source>
        <dbReference type="ARBA" id="ARBA00022670"/>
    </source>
</evidence>
<dbReference type="Pfam" id="PF13646">
    <property type="entry name" value="HEAT_2"/>
    <property type="match status" value="1"/>
</dbReference>
<feature type="domain" description="Peptidase M1 membrane alanine aminopeptidase" evidence="13">
    <location>
        <begin position="290"/>
        <end position="495"/>
    </location>
</feature>
<dbReference type="GO" id="GO:0016020">
    <property type="term" value="C:membrane"/>
    <property type="evidence" value="ECO:0007669"/>
    <property type="project" value="TreeGrafter"/>
</dbReference>
<dbReference type="GO" id="GO:0008270">
    <property type="term" value="F:zinc ion binding"/>
    <property type="evidence" value="ECO:0007669"/>
    <property type="project" value="InterPro"/>
</dbReference>
<comment type="similarity">
    <text evidence="3">Belongs to the peptidase M1 family.</text>
</comment>
<keyword evidence="11" id="KW-0482">Metalloprotease</keyword>
<dbReference type="InterPro" id="IPR045357">
    <property type="entry name" value="Aminopeptidase_N-like_N"/>
</dbReference>
<gene>
    <name evidence="15" type="ORF">IQ13_2081</name>
</gene>
<dbReference type="CDD" id="cd09603">
    <property type="entry name" value="M1_APN_like"/>
    <property type="match status" value="1"/>
</dbReference>
<evidence type="ECO:0000256" key="10">
    <source>
        <dbReference type="ARBA" id="ARBA00022833"/>
    </source>
</evidence>
<dbReference type="GO" id="GO:0005737">
    <property type="term" value="C:cytoplasm"/>
    <property type="evidence" value="ECO:0007669"/>
    <property type="project" value="TreeGrafter"/>
</dbReference>
<dbReference type="AlphaFoldDB" id="A0A562SIE9"/>
<dbReference type="Gene3D" id="2.60.40.1730">
    <property type="entry name" value="tricorn interacting facor f3 domain"/>
    <property type="match status" value="1"/>
</dbReference>
<keyword evidence="16" id="KW-1185">Reference proteome</keyword>
<dbReference type="PANTHER" id="PTHR11533">
    <property type="entry name" value="PROTEASE M1 ZINC METALLOPROTEASE"/>
    <property type="match status" value="1"/>
</dbReference>
<keyword evidence="10" id="KW-0862">Zinc</keyword>
<evidence type="ECO:0000256" key="12">
    <source>
        <dbReference type="SAM" id="SignalP"/>
    </source>
</evidence>
<dbReference type="InterPro" id="IPR042097">
    <property type="entry name" value="Aminopeptidase_N-like_N_sf"/>
</dbReference>
<comment type="catalytic activity">
    <reaction evidence="1">
        <text>Release of an N-terminal amino acid, Xaa-|-Yaa- from a peptide, amide or arylamide. Xaa is preferably Ala, but may be most amino acids including Pro (slow action). When a terminal hydrophobic residue is followed by a prolyl residue, the two may be released as an intact Xaa-Pro dipeptide.</text>
        <dbReference type="EC" id="3.4.11.2"/>
    </reaction>
</comment>